<organism evidence="2 3">
    <name type="scientific">Pachysolen tannophilus NRRL Y-2460</name>
    <dbReference type="NCBI Taxonomy" id="669874"/>
    <lineage>
        <taxon>Eukaryota</taxon>
        <taxon>Fungi</taxon>
        <taxon>Dikarya</taxon>
        <taxon>Ascomycota</taxon>
        <taxon>Saccharomycotina</taxon>
        <taxon>Pichiomycetes</taxon>
        <taxon>Pachysolenaceae</taxon>
        <taxon>Pachysolen</taxon>
    </lineage>
</organism>
<feature type="region of interest" description="Disordered" evidence="1">
    <location>
        <begin position="70"/>
        <end position="126"/>
    </location>
</feature>
<gene>
    <name evidence="2" type="ORF">PACTADRAFT_48059</name>
</gene>
<name>A0A1E4U2P8_PACTA</name>
<dbReference type="EMBL" id="KV454011">
    <property type="protein sequence ID" value="ODV98267.1"/>
    <property type="molecule type" value="Genomic_DNA"/>
</dbReference>
<evidence type="ECO:0000313" key="3">
    <source>
        <dbReference type="Proteomes" id="UP000094236"/>
    </source>
</evidence>
<keyword evidence="3" id="KW-1185">Reference proteome</keyword>
<proteinExistence type="predicted"/>
<accession>A0A1E4U2P8</accession>
<dbReference type="AlphaFoldDB" id="A0A1E4U2P8"/>
<evidence type="ECO:0000256" key="1">
    <source>
        <dbReference type="SAM" id="MobiDB-lite"/>
    </source>
</evidence>
<reference evidence="3" key="1">
    <citation type="submission" date="2016-05" db="EMBL/GenBank/DDBJ databases">
        <title>Comparative genomics of biotechnologically important yeasts.</title>
        <authorList>
            <consortium name="DOE Joint Genome Institute"/>
            <person name="Riley R."/>
            <person name="Haridas S."/>
            <person name="Wolfe K.H."/>
            <person name="Lopes M.R."/>
            <person name="Hittinger C.T."/>
            <person name="Goker M."/>
            <person name="Salamov A."/>
            <person name="Wisecaver J."/>
            <person name="Long T.M."/>
            <person name="Aerts A.L."/>
            <person name="Barry K."/>
            <person name="Choi C."/>
            <person name="Clum A."/>
            <person name="Coughlan A.Y."/>
            <person name="Deshpande S."/>
            <person name="Douglass A.P."/>
            <person name="Hanson S.J."/>
            <person name="Klenk H.-P."/>
            <person name="Labutti K."/>
            <person name="Lapidus A."/>
            <person name="Lindquist E."/>
            <person name="Lipzen A."/>
            <person name="Meier-Kolthoff J.P."/>
            <person name="Ohm R.A."/>
            <person name="Otillar R.P."/>
            <person name="Pangilinan J."/>
            <person name="Peng Y."/>
            <person name="Rokas A."/>
            <person name="Rosa C.A."/>
            <person name="Scheuner C."/>
            <person name="Sibirny A.A."/>
            <person name="Slot J.C."/>
            <person name="Stielow J.B."/>
            <person name="Sun H."/>
            <person name="Kurtzman C.P."/>
            <person name="Blackwell M."/>
            <person name="Grigoriev I.V."/>
            <person name="Jeffries T.W."/>
        </authorList>
    </citation>
    <scope>NUCLEOTIDE SEQUENCE [LARGE SCALE GENOMIC DNA]</scope>
    <source>
        <strain evidence="3">NRRL Y-2460</strain>
    </source>
</reference>
<feature type="non-terminal residue" evidence="2">
    <location>
        <position position="150"/>
    </location>
</feature>
<feature type="compositionally biased region" description="Low complexity" evidence="1">
    <location>
        <begin position="78"/>
        <end position="121"/>
    </location>
</feature>
<evidence type="ECO:0000313" key="2">
    <source>
        <dbReference type="EMBL" id="ODV98267.1"/>
    </source>
</evidence>
<sequence>MSSIAIDTEALEASSSTTSTNVYYTGLQRGTSVEDISSTEDATSIATPTSDVIYIYSSLEEDTTALTTDIQSTSAVESSDLSSITSDTSSIADASASEKTSDSSSAQAGSSTIDSSSSSGSGRNYNIPSENGCRKFKLLLSGIVGLSIVL</sequence>
<protein>
    <submittedName>
        <fullName evidence="2">Uncharacterized protein</fullName>
    </submittedName>
</protein>
<dbReference type="Proteomes" id="UP000094236">
    <property type="component" value="Unassembled WGS sequence"/>
</dbReference>